<dbReference type="GO" id="GO:0046872">
    <property type="term" value="F:metal ion binding"/>
    <property type="evidence" value="ECO:0007669"/>
    <property type="project" value="UniProtKB-KW"/>
</dbReference>
<gene>
    <name evidence="4" type="ORF">GDO81_029742</name>
</gene>
<dbReference type="EMBL" id="WNYA01082406">
    <property type="protein sequence ID" value="KAG8534996.1"/>
    <property type="molecule type" value="Genomic_DNA"/>
</dbReference>
<dbReference type="Pfam" id="PF05761">
    <property type="entry name" value="5_nucleotid"/>
    <property type="match status" value="1"/>
</dbReference>
<reference evidence="4" key="1">
    <citation type="thesis" date="2020" institute="ProQuest LLC" country="789 East Eisenhower Parkway, Ann Arbor, MI, USA">
        <title>Comparative Genomics and Chromosome Evolution.</title>
        <authorList>
            <person name="Mudd A.B."/>
        </authorList>
    </citation>
    <scope>NUCLEOTIDE SEQUENCE</scope>
    <source>
        <strain evidence="4">237g6f4</strain>
        <tissue evidence="4">Blood</tissue>
    </source>
</reference>
<organism evidence="4 5">
    <name type="scientific">Engystomops pustulosus</name>
    <name type="common">Tungara frog</name>
    <name type="synonym">Physalaemus pustulosus</name>
    <dbReference type="NCBI Taxonomy" id="76066"/>
    <lineage>
        <taxon>Eukaryota</taxon>
        <taxon>Metazoa</taxon>
        <taxon>Chordata</taxon>
        <taxon>Craniata</taxon>
        <taxon>Vertebrata</taxon>
        <taxon>Euteleostomi</taxon>
        <taxon>Amphibia</taxon>
        <taxon>Batrachia</taxon>
        <taxon>Anura</taxon>
        <taxon>Neobatrachia</taxon>
        <taxon>Hyloidea</taxon>
        <taxon>Leptodactylidae</taxon>
        <taxon>Leiuperinae</taxon>
        <taxon>Engystomops</taxon>
    </lineage>
</organism>
<protein>
    <submittedName>
        <fullName evidence="4">Uncharacterized protein</fullName>
    </submittedName>
</protein>
<proteinExistence type="predicted"/>
<dbReference type="AlphaFoldDB" id="A0AAV6YLV7"/>
<feature type="non-terminal residue" evidence="4">
    <location>
        <position position="1"/>
    </location>
</feature>
<keyword evidence="3" id="KW-0460">Magnesium</keyword>
<name>A0AAV6YLV7_ENGPU</name>
<dbReference type="Proteomes" id="UP000824782">
    <property type="component" value="Unassembled WGS sequence"/>
</dbReference>
<keyword evidence="1" id="KW-0479">Metal-binding</keyword>
<dbReference type="InterPro" id="IPR023214">
    <property type="entry name" value="HAD_sf"/>
</dbReference>
<evidence type="ECO:0000256" key="2">
    <source>
        <dbReference type="ARBA" id="ARBA00022801"/>
    </source>
</evidence>
<evidence type="ECO:0000256" key="1">
    <source>
        <dbReference type="ARBA" id="ARBA00022723"/>
    </source>
</evidence>
<sequence length="69" mass="8253">DLTLKHGWRTGAIIPELKSELTIMNTSEYIETMAWLQGLTGLLERMQVYRDAESQMLLRDWIRERQQMR</sequence>
<accession>A0AAV6YLV7</accession>
<comment type="caution">
    <text evidence="4">The sequence shown here is derived from an EMBL/GenBank/DDBJ whole genome shotgun (WGS) entry which is preliminary data.</text>
</comment>
<dbReference type="InterPro" id="IPR008380">
    <property type="entry name" value="HAD-SF_hydro_IG_5-nucl"/>
</dbReference>
<evidence type="ECO:0000313" key="5">
    <source>
        <dbReference type="Proteomes" id="UP000824782"/>
    </source>
</evidence>
<evidence type="ECO:0000256" key="3">
    <source>
        <dbReference type="ARBA" id="ARBA00022842"/>
    </source>
</evidence>
<dbReference type="GO" id="GO:0016787">
    <property type="term" value="F:hydrolase activity"/>
    <property type="evidence" value="ECO:0007669"/>
    <property type="project" value="UniProtKB-KW"/>
</dbReference>
<dbReference type="Gene3D" id="3.40.50.1000">
    <property type="entry name" value="HAD superfamily/HAD-like"/>
    <property type="match status" value="1"/>
</dbReference>
<evidence type="ECO:0000313" key="4">
    <source>
        <dbReference type="EMBL" id="KAG8534996.1"/>
    </source>
</evidence>
<keyword evidence="2" id="KW-0378">Hydrolase</keyword>
<keyword evidence="5" id="KW-1185">Reference proteome</keyword>